<accession>A0ABD3RAH1</accession>
<keyword evidence="2" id="KW-0812">Transmembrane</keyword>
<name>A0ABD3RAH1_9STRA</name>
<dbReference type="SUPFAM" id="SSF53335">
    <property type="entry name" value="S-adenosyl-L-methionine-dependent methyltransferases"/>
    <property type="match status" value="1"/>
</dbReference>
<evidence type="ECO:0000313" key="5">
    <source>
        <dbReference type="Proteomes" id="UP001530377"/>
    </source>
</evidence>
<organism evidence="4 5">
    <name type="scientific">Cyclostephanos tholiformis</name>
    <dbReference type="NCBI Taxonomy" id="382380"/>
    <lineage>
        <taxon>Eukaryota</taxon>
        <taxon>Sar</taxon>
        <taxon>Stramenopiles</taxon>
        <taxon>Ochrophyta</taxon>
        <taxon>Bacillariophyta</taxon>
        <taxon>Coscinodiscophyceae</taxon>
        <taxon>Thalassiosirophycidae</taxon>
        <taxon>Stephanodiscales</taxon>
        <taxon>Stephanodiscaceae</taxon>
        <taxon>Cyclostephanos</taxon>
    </lineage>
</organism>
<feature type="compositionally biased region" description="Pro residues" evidence="1">
    <location>
        <begin position="43"/>
        <end position="57"/>
    </location>
</feature>
<comment type="caution">
    <text evidence="4">The sequence shown here is derived from an EMBL/GenBank/DDBJ whole genome shotgun (WGS) entry which is preliminary data.</text>
</comment>
<dbReference type="Proteomes" id="UP001530377">
    <property type="component" value="Unassembled WGS sequence"/>
</dbReference>
<reference evidence="4 5" key="1">
    <citation type="submission" date="2024-10" db="EMBL/GenBank/DDBJ databases">
        <title>Updated reference genomes for cyclostephanoid diatoms.</title>
        <authorList>
            <person name="Roberts W.R."/>
            <person name="Alverson A.J."/>
        </authorList>
    </citation>
    <scope>NUCLEOTIDE SEQUENCE [LARGE SCALE GENOMIC DNA]</scope>
    <source>
        <strain evidence="4 5">AJA228-03</strain>
    </source>
</reference>
<evidence type="ECO:0000313" key="4">
    <source>
        <dbReference type="EMBL" id="KAL3808741.1"/>
    </source>
</evidence>
<feature type="transmembrane region" description="Helical" evidence="2">
    <location>
        <begin position="12"/>
        <end position="34"/>
    </location>
</feature>
<dbReference type="AlphaFoldDB" id="A0ABD3RAH1"/>
<dbReference type="Gene3D" id="3.40.50.150">
    <property type="entry name" value="Vaccinia Virus protein VP39"/>
    <property type="match status" value="1"/>
</dbReference>
<dbReference type="Pfam" id="PF05050">
    <property type="entry name" value="Methyltransf_21"/>
    <property type="match status" value="1"/>
</dbReference>
<sequence>MNSKTRCGSRRKLLVLIALVVFESLALAPIYVYWRLLDSTPSPPPDDAVAVPHPPPTSGSRRRLRREEEEEEDGRRQRPSAMRPGDVDIRRAQSPRRRAVPYIGGEEFERRYAAKYRGMLPSPSPRDRTSPDPSCGSRPDFFDFFSLSKSDRSRFHEDKIIYDLFKNTTVPSSSLELTPLPYGTYVELGAFDGRSESNTRFFDICLGWDGLLIEGQSGSYEKVISNRPHAIKLSFSPTCADGDGNAKFYDYPLSNNGMVGHAKSYEGKGAIVDVPCGPLTSVLLDVFGPNGNISFLSLDVEGAELLVLNTLDFDLVSIDVVMVEIQNTHCPEANCPIVHQIRGKMAMTGKYAVFVDFLEASDVYVRLGTLAYTRAMSIETTRRIDMEWEMRDRRERERRQLIG</sequence>
<feature type="domain" description="Methyltransferase FkbM" evidence="3">
    <location>
        <begin position="188"/>
        <end position="345"/>
    </location>
</feature>
<dbReference type="PANTHER" id="PTHR34009">
    <property type="entry name" value="PROTEIN STAR"/>
    <property type="match status" value="1"/>
</dbReference>
<evidence type="ECO:0000259" key="3">
    <source>
        <dbReference type="Pfam" id="PF05050"/>
    </source>
</evidence>
<dbReference type="InterPro" id="IPR029063">
    <property type="entry name" value="SAM-dependent_MTases_sf"/>
</dbReference>
<evidence type="ECO:0000256" key="1">
    <source>
        <dbReference type="SAM" id="MobiDB-lite"/>
    </source>
</evidence>
<evidence type="ECO:0000256" key="2">
    <source>
        <dbReference type="SAM" id="Phobius"/>
    </source>
</evidence>
<dbReference type="EMBL" id="JALLPB020000475">
    <property type="protein sequence ID" value="KAL3808741.1"/>
    <property type="molecule type" value="Genomic_DNA"/>
</dbReference>
<keyword evidence="2" id="KW-1133">Transmembrane helix</keyword>
<dbReference type="InterPro" id="IPR006342">
    <property type="entry name" value="FkbM_mtfrase"/>
</dbReference>
<proteinExistence type="predicted"/>
<dbReference type="PANTHER" id="PTHR34009:SF2">
    <property type="entry name" value="PROTEIN STAR"/>
    <property type="match status" value="1"/>
</dbReference>
<gene>
    <name evidence="4" type="ORF">ACHAXA_010907</name>
</gene>
<keyword evidence="2" id="KW-0472">Membrane</keyword>
<feature type="region of interest" description="Disordered" evidence="1">
    <location>
        <begin position="43"/>
        <end position="93"/>
    </location>
</feature>
<dbReference type="InterPro" id="IPR053202">
    <property type="entry name" value="EGF_Rcpt_Signaling_Reg"/>
</dbReference>
<keyword evidence="5" id="KW-1185">Reference proteome</keyword>
<protein>
    <recommendedName>
        <fullName evidence="3">Methyltransferase FkbM domain-containing protein</fullName>
    </recommendedName>
</protein>